<dbReference type="InterPro" id="IPR025188">
    <property type="entry name" value="DUF4113"/>
</dbReference>
<evidence type="ECO:0000256" key="4">
    <source>
        <dbReference type="ARBA" id="ARBA00023204"/>
    </source>
</evidence>
<evidence type="ECO:0000313" key="7">
    <source>
        <dbReference type="EMBL" id="QQO08297.1"/>
    </source>
</evidence>
<dbReference type="Pfam" id="PF00817">
    <property type="entry name" value="IMS"/>
    <property type="match status" value="1"/>
</dbReference>
<dbReference type="GO" id="GO:0006281">
    <property type="term" value="P:DNA repair"/>
    <property type="evidence" value="ECO:0007669"/>
    <property type="project" value="UniProtKB-KW"/>
</dbReference>
<name>A0A7T8B9B7_9SPIR</name>
<dbReference type="InterPro" id="IPR043502">
    <property type="entry name" value="DNA/RNA_pol_sf"/>
</dbReference>
<dbReference type="AlphaFoldDB" id="A0A7T8B9B7"/>
<evidence type="ECO:0000313" key="8">
    <source>
        <dbReference type="Proteomes" id="UP000595917"/>
    </source>
</evidence>
<keyword evidence="3" id="KW-0741">SOS mutagenesis</keyword>
<reference evidence="7" key="1">
    <citation type="submission" date="2021-01" db="EMBL/GenBank/DDBJ databases">
        <title>Description of Breznakiella homolactica.</title>
        <authorList>
            <person name="Song Y."/>
            <person name="Brune A."/>
        </authorList>
    </citation>
    <scope>NUCLEOTIDE SEQUENCE</scope>
    <source>
        <strain evidence="7">RmG30</strain>
    </source>
</reference>
<evidence type="ECO:0000256" key="3">
    <source>
        <dbReference type="ARBA" id="ARBA00023199"/>
    </source>
</evidence>
<protein>
    <submittedName>
        <fullName evidence="7">Y-family DNA polymerase</fullName>
    </submittedName>
</protein>
<dbReference type="PROSITE" id="PS50173">
    <property type="entry name" value="UMUC"/>
    <property type="match status" value="1"/>
</dbReference>
<dbReference type="RefSeq" id="WP_215625603.1">
    <property type="nucleotide sequence ID" value="NZ_CP067089.2"/>
</dbReference>
<dbReference type="KEGG" id="bhc:JFL75_15355"/>
<dbReference type="GO" id="GO:0042276">
    <property type="term" value="P:error-prone translesion synthesis"/>
    <property type="evidence" value="ECO:0007669"/>
    <property type="project" value="TreeGrafter"/>
</dbReference>
<keyword evidence="2" id="KW-0227">DNA damage</keyword>
<dbReference type="InterPro" id="IPR017961">
    <property type="entry name" value="DNA_pol_Y-fam_little_finger"/>
</dbReference>
<organism evidence="7 8">
    <name type="scientific">Breznakiella homolactica</name>
    <dbReference type="NCBI Taxonomy" id="2798577"/>
    <lineage>
        <taxon>Bacteria</taxon>
        <taxon>Pseudomonadati</taxon>
        <taxon>Spirochaetota</taxon>
        <taxon>Spirochaetia</taxon>
        <taxon>Spirochaetales</taxon>
        <taxon>Breznakiellaceae</taxon>
        <taxon>Breznakiella</taxon>
    </lineage>
</organism>
<dbReference type="InterPro" id="IPR001126">
    <property type="entry name" value="UmuC"/>
</dbReference>
<dbReference type="Pfam" id="PF11799">
    <property type="entry name" value="IMS_C"/>
    <property type="match status" value="1"/>
</dbReference>
<evidence type="ECO:0000256" key="5">
    <source>
        <dbReference type="ARBA" id="ARBA00023236"/>
    </source>
</evidence>
<evidence type="ECO:0000256" key="1">
    <source>
        <dbReference type="ARBA" id="ARBA00010945"/>
    </source>
</evidence>
<keyword evidence="5" id="KW-0742">SOS response</keyword>
<dbReference type="EMBL" id="CP067089">
    <property type="protein sequence ID" value="QQO08297.1"/>
    <property type="molecule type" value="Genomic_DNA"/>
</dbReference>
<feature type="domain" description="UmuC" evidence="6">
    <location>
        <begin position="2"/>
        <end position="182"/>
    </location>
</feature>
<dbReference type="GO" id="GO:0005829">
    <property type="term" value="C:cytosol"/>
    <property type="evidence" value="ECO:0007669"/>
    <property type="project" value="TreeGrafter"/>
</dbReference>
<dbReference type="Pfam" id="PF13438">
    <property type="entry name" value="DUF4113"/>
    <property type="match status" value="1"/>
</dbReference>
<dbReference type="GO" id="GO:0003887">
    <property type="term" value="F:DNA-directed DNA polymerase activity"/>
    <property type="evidence" value="ECO:0007669"/>
    <property type="project" value="TreeGrafter"/>
</dbReference>
<dbReference type="InterPro" id="IPR050116">
    <property type="entry name" value="DNA_polymerase-Y"/>
</dbReference>
<gene>
    <name evidence="7" type="ORF">JFL75_15355</name>
</gene>
<dbReference type="PANTHER" id="PTHR11076:SF34">
    <property type="entry name" value="PROTEIN UMUC"/>
    <property type="match status" value="1"/>
</dbReference>
<dbReference type="Gene3D" id="3.30.70.270">
    <property type="match status" value="1"/>
</dbReference>
<accession>A0A7T8B9B7</accession>
<proteinExistence type="inferred from homology"/>
<dbReference type="Gene3D" id="3.40.1170.60">
    <property type="match status" value="1"/>
</dbReference>
<evidence type="ECO:0000259" key="6">
    <source>
        <dbReference type="PROSITE" id="PS50173"/>
    </source>
</evidence>
<keyword evidence="8" id="KW-1185">Reference proteome</keyword>
<comment type="similarity">
    <text evidence="1">Belongs to the DNA polymerase type-Y family.</text>
</comment>
<evidence type="ECO:0000256" key="2">
    <source>
        <dbReference type="ARBA" id="ARBA00022763"/>
    </source>
</evidence>
<dbReference type="GO" id="GO:0009432">
    <property type="term" value="P:SOS response"/>
    <property type="evidence" value="ECO:0007669"/>
    <property type="project" value="UniProtKB-KW"/>
</dbReference>
<dbReference type="InterPro" id="IPR043128">
    <property type="entry name" value="Rev_trsase/Diguanyl_cyclase"/>
</dbReference>
<sequence>MIFHIDANSFYASCERLFRPDLEGKPIAVLTNNDGILIALSQECKDLGFKRGDVFYQVRKKLETQGVHVFSSNYTLYSDISARINLIFNRICPEVERYSIDESFLYFPEWRNADYSEIGQQIRETVRKETGIPVAVGIAPTKTLAKLCNKLSRQRGGVCRWDTLEKDKELAACPAGDIWGIGWSKAKHLRSRGIVNALQLKNYPLHKAKKDMTIAGMRTVQELNEIPAVDQVVRDRRQGIICSKSFSGAVFDLDELYGALADYTQEAVKRLRDDHLACRYVSVYLMTSPWGEGEQYFNQAAAELPQPSFYLPDILGTAALLLRRIFRPGYRYRKVMVSLFGLADDRHTQPDLFEPIDDNIKKGHLMDCFDAVNTRYGRGVLHIGTQGLAKKDAGDGFAPWEMKREYLSPEYTTRIGDVPKVL</sequence>
<dbReference type="SUPFAM" id="SSF56672">
    <property type="entry name" value="DNA/RNA polymerases"/>
    <property type="match status" value="1"/>
</dbReference>
<dbReference type="GO" id="GO:0003684">
    <property type="term" value="F:damaged DNA binding"/>
    <property type="evidence" value="ECO:0007669"/>
    <property type="project" value="InterPro"/>
</dbReference>
<dbReference type="PANTHER" id="PTHR11076">
    <property type="entry name" value="DNA REPAIR POLYMERASE UMUC / TRANSFERASE FAMILY MEMBER"/>
    <property type="match status" value="1"/>
</dbReference>
<dbReference type="CDD" id="cd01700">
    <property type="entry name" value="PolY_Pol_V_umuC"/>
    <property type="match status" value="1"/>
</dbReference>
<dbReference type="Proteomes" id="UP000595917">
    <property type="component" value="Chromosome"/>
</dbReference>
<keyword evidence="4" id="KW-0234">DNA repair</keyword>